<accession>A0A1G4MC08</accession>
<sequence>MCVCTCPPHPFSDPHSSSCSGWVSAPTHCPGAFIAHASLRPNLSTFFSIYPNLIVICFLTRCTLRTLPGPAHRALRDFPRSDERASPSRAKNHGHAAHRSSWLPGSPCPYKTPTSPTASAARYRMCAAFGGSSNIPSATPSSTQTLLDLCRISRTTFSCMCAVIHARGPISFYWRDFQELFFFPVGTIWLVQTWVDSFAVNGCRPPKILTEWATLYKRRRWENLEACRWM</sequence>
<feature type="compositionally biased region" description="Basic and acidic residues" evidence="1">
    <location>
        <begin position="74"/>
        <end position="86"/>
    </location>
</feature>
<gene>
    <name evidence="2" type="ORF">LAFE_0D11782G</name>
</gene>
<reference evidence="2 3" key="1">
    <citation type="submission" date="2016-03" db="EMBL/GenBank/DDBJ databases">
        <authorList>
            <person name="Devillers H."/>
        </authorList>
    </citation>
    <scope>NUCLEOTIDE SEQUENCE [LARGE SCALE GENOMIC DNA]</scope>
    <source>
        <strain evidence="2">CBS 6772</strain>
    </source>
</reference>
<dbReference type="AlphaFoldDB" id="A0A1G4MC08"/>
<keyword evidence="3" id="KW-1185">Reference proteome</keyword>
<evidence type="ECO:0000256" key="1">
    <source>
        <dbReference type="SAM" id="MobiDB-lite"/>
    </source>
</evidence>
<evidence type="ECO:0000313" key="3">
    <source>
        <dbReference type="Proteomes" id="UP000190831"/>
    </source>
</evidence>
<dbReference type="EMBL" id="LT598492">
    <property type="protein sequence ID" value="SCW01402.1"/>
    <property type="molecule type" value="Genomic_DNA"/>
</dbReference>
<organism evidence="2 3">
    <name type="scientific">Lachancea fermentati</name>
    <name type="common">Zygosaccharomyces fermentati</name>
    <dbReference type="NCBI Taxonomy" id="4955"/>
    <lineage>
        <taxon>Eukaryota</taxon>
        <taxon>Fungi</taxon>
        <taxon>Dikarya</taxon>
        <taxon>Ascomycota</taxon>
        <taxon>Saccharomycotina</taxon>
        <taxon>Saccharomycetes</taxon>
        <taxon>Saccharomycetales</taxon>
        <taxon>Saccharomycetaceae</taxon>
        <taxon>Lachancea</taxon>
    </lineage>
</organism>
<evidence type="ECO:0000313" key="2">
    <source>
        <dbReference type="EMBL" id="SCW01402.1"/>
    </source>
</evidence>
<name>A0A1G4MC08_LACFM</name>
<dbReference type="Proteomes" id="UP000190831">
    <property type="component" value="Chromosome D"/>
</dbReference>
<proteinExistence type="predicted"/>
<protein>
    <submittedName>
        <fullName evidence="2">LAFE_0D11782g1_1</fullName>
    </submittedName>
</protein>
<feature type="region of interest" description="Disordered" evidence="1">
    <location>
        <begin position="73"/>
        <end position="101"/>
    </location>
</feature>